<dbReference type="InterPro" id="IPR008906">
    <property type="entry name" value="HATC_C_dom"/>
</dbReference>
<keyword evidence="3" id="KW-1185">Reference proteome</keyword>
<evidence type="ECO:0000259" key="1">
    <source>
        <dbReference type="Pfam" id="PF05699"/>
    </source>
</evidence>
<name>A0A820D790_9BILA</name>
<dbReference type="GO" id="GO:0046983">
    <property type="term" value="F:protein dimerization activity"/>
    <property type="evidence" value="ECO:0007669"/>
    <property type="project" value="InterPro"/>
</dbReference>
<dbReference type="AlphaFoldDB" id="A0A820D790"/>
<accession>A0A820D790</accession>
<reference evidence="2" key="1">
    <citation type="submission" date="2021-02" db="EMBL/GenBank/DDBJ databases">
        <authorList>
            <person name="Nowell W R."/>
        </authorList>
    </citation>
    <scope>NUCLEOTIDE SEQUENCE</scope>
</reference>
<comment type="caution">
    <text evidence="2">The sequence shown here is derived from an EMBL/GenBank/DDBJ whole genome shotgun (WGS) entry which is preliminary data.</text>
</comment>
<proteinExistence type="predicted"/>
<evidence type="ECO:0000313" key="2">
    <source>
        <dbReference type="EMBL" id="CAF4228831.1"/>
    </source>
</evidence>
<dbReference type="Pfam" id="PF05699">
    <property type="entry name" value="Dimer_Tnp_hAT"/>
    <property type="match status" value="1"/>
</dbReference>
<dbReference type="Proteomes" id="UP000663866">
    <property type="component" value="Unassembled WGS sequence"/>
</dbReference>
<feature type="domain" description="HAT C-terminal dimerisation" evidence="1">
    <location>
        <begin position="124"/>
        <end position="186"/>
    </location>
</feature>
<organism evidence="2 3">
    <name type="scientific">Rotaria magnacalcarata</name>
    <dbReference type="NCBI Taxonomy" id="392030"/>
    <lineage>
        <taxon>Eukaryota</taxon>
        <taxon>Metazoa</taxon>
        <taxon>Spiralia</taxon>
        <taxon>Gnathifera</taxon>
        <taxon>Rotifera</taxon>
        <taxon>Eurotatoria</taxon>
        <taxon>Bdelloidea</taxon>
        <taxon>Philodinida</taxon>
        <taxon>Philodinidae</taxon>
        <taxon>Rotaria</taxon>
    </lineage>
</organism>
<protein>
    <recommendedName>
        <fullName evidence="1">HAT C-terminal dimerisation domain-containing protein</fullName>
    </recommendedName>
</protein>
<gene>
    <name evidence="2" type="ORF">OVN521_LOCUS27859</name>
</gene>
<dbReference type="SUPFAM" id="SSF53098">
    <property type="entry name" value="Ribonuclease H-like"/>
    <property type="match status" value="1"/>
</dbReference>
<dbReference type="InterPro" id="IPR012337">
    <property type="entry name" value="RNaseH-like_sf"/>
</dbReference>
<evidence type="ECO:0000313" key="3">
    <source>
        <dbReference type="Proteomes" id="UP000663866"/>
    </source>
</evidence>
<dbReference type="EMBL" id="CAJOBG010007867">
    <property type="protein sequence ID" value="CAF4228831.1"/>
    <property type="molecule type" value="Genomic_DNA"/>
</dbReference>
<sequence length="203" mass="22750">MVKIMRNVSSIDQYVRNHEHGPCNGFVIDILVASYLDPESHKNSSREDKQAAKAILPNFMKMETQSIIGSSTSTGSSATKSNQTLTDKLKMMVGMSTNVKPSRSLSSEDELILFTQVIQSFKGDFSSFWIQYRERFSRLHKVAQRVNIIAATSVPSESIFSIAGYVARKQRTSLSSTSLRHLMVLKESHRIDALRTISRGDIC</sequence>